<evidence type="ECO:0000313" key="2">
    <source>
        <dbReference type="EMBL" id="PXY02950.1"/>
    </source>
</evidence>
<proteinExistence type="predicted"/>
<evidence type="ECO:0008006" key="4">
    <source>
        <dbReference type="Google" id="ProtNLM"/>
    </source>
</evidence>
<name>A0A2V4A6E9_9BACT</name>
<dbReference type="Gene3D" id="2.40.160.130">
    <property type="entry name" value="Capsule assembly protein Wzi"/>
    <property type="match status" value="1"/>
</dbReference>
<evidence type="ECO:0000256" key="1">
    <source>
        <dbReference type="SAM" id="SignalP"/>
    </source>
</evidence>
<dbReference type="OrthoDB" id="596512at2"/>
<feature type="chain" id="PRO_5015994756" description="Capsule assembly Wzi family protein" evidence="1">
    <location>
        <begin position="20"/>
        <end position="491"/>
    </location>
</feature>
<evidence type="ECO:0000313" key="3">
    <source>
        <dbReference type="Proteomes" id="UP000248079"/>
    </source>
</evidence>
<protein>
    <recommendedName>
        <fullName evidence="4">Capsule assembly Wzi family protein</fullName>
    </recommendedName>
</protein>
<gene>
    <name evidence="2" type="ORF">DF185_02315</name>
</gene>
<comment type="caution">
    <text evidence="2">The sequence shown here is derived from an EMBL/GenBank/DDBJ whole genome shotgun (WGS) entry which is preliminary data.</text>
</comment>
<feature type="signal peptide" evidence="1">
    <location>
        <begin position="1"/>
        <end position="19"/>
    </location>
</feature>
<keyword evidence="3" id="KW-1185">Reference proteome</keyword>
<dbReference type="RefSeq" id="WP_110359107.1">
    <property type="nucleotide sequence ID" value="NZ_QFLI01000001.1"/>
</dbReference>
<organism evidence="2 3">
    <name type="scientific">Marinifilum breve</name>
    <dbReference type="NCBI Taxonomy" id="2184082"/>
    <lineage>
        <taxon>Bacteria</taxon>
        <taxon>Pseudomonadati</taxon>
        <taxon>Bacteroidota</taxon>
        <taxon>Bacteroidia</taxon>
        <taxon>Marinilabiliales</taxon>
        <taxon>Marinifilaceae</taxon>
    </lineage>
</organism>
<dbReference type="AlphaFoldDB" id="A0A2V4A6E9"/>
<dbReference type="EMBL" id="QFLI01000001">
    <property type="protein sequence ID" value="PXY02950.1"/>
    <property type="molecule type" value="Genomic_DNA"/>
</dbReference>
<accession>A0A2V4A6E9</accession>
<dbReference type="InterPro" id="IPR038636">
    <property type="entry name" value="Wzi_sf"/>
</dbReference>
<dbReference type="Proteomes" id="UP000248079">
    <property type="component" value="Unassembled WGS sequence"/>
</dbReference>
<sequence length="491" mass="55740">MKYRGLVLFFVFVCQTLVAQNKKVNYEAELSTQFSSESNLPFWLVTNKYGIYPDENNGTLNFRIHSTPTNNSKKIDFNYGTSLVGSQGKSSDFFIDELYVSADWRQIGINVGMQHRAVKFDGLSLTNGDMLYSGNARMYPEVKIQLNDFIAVPFSNKWLWIKGSFSNGIMLDDRYVDNANVHHKTAFLRIGKKQGLSFTVGLDHYVQWGGESPKWGNLGGFDAFMDAVLVREGKVLVDDDGNESISESYNKSGNHIGQNTFELAYSSQKIESVLSLKNIYEDKSGDFRHIKDVKDWNLTFYLKLKNSKLISSFIYEYYYTKDQGGYIIRPNHPVEPVIGFDRYFSNGIFRSGWTSHKRTIGMPLFTPSYEDGIVNGISNNAVVAHHFGITGTIGKVKYKTLLTFSDNFGTPQLVNDGQGNLEENYSKNYSYPNGLSQQSYMLELIFPKWKKFPFELSTSLAVDNGKYLNDNIGFQIKLLKKGLLSKKGNNN</sequence>
<keyword evidence="1" id="KW-0732">Signal</keyword>
<reference evidence="2 3" key="1">
    <citation type="submission" date="2018-05" db="EMBL/GenBank/DDBJ databases">
        <title>Marinifilum breve JC075T sp. nov., a marine bacterium isolated from Yongle Blue Hole in the South China Sea.</title>
        <authorList>
            <person name="Fu T."/>
        </authorList>
    </citation>
    <scope>NUCLEOTIDE SEQUENCE [LARGE SCALE GENOMIC DNA]</scope>
    <source>
        <strain evidence="2 3">JC075</strain>
    </source>
</reference>